<reference evidence="1 2" key="1">
    <citation type="journal article" date="2018" name="Mol. Biol. Evol.">
        <title>Broad Genomic Sampling Reveals a Smut Pathogenic Ancestry of the Fungal Clade Ustilaginomycotina.</title>
        <authorList>
            <person name="Kijpornyongpan T."/>
            <person name="Mondo S.J."/>
            <person name="Barry K."/>
            <person name="Sandor L."/>
            <person name="Lee J."/>
            <person name="Lipzen A."/>
            <person name="Pangilinan J."/>
            <person name="LaButti K."/>
            <person name="Hainaut M."/>
            <person name="Henrissat B."/>
            <person name="Grigoriev I.V."/>
            <person name="Spatafora J.W."/>
            <person name="Aime M.C."/>
        </authorList>
    </citation>
    <scope>NUCLEOTIDE SEQUENCE [LARGE SCALE GENOMIC DNA]</scope>
    <source>
        <strain evidence="1 2">SA 807</strain>
    </source>
</reference>
<sequence>MTLLCFKPANRIDLASLRSATTSTLRRPTLGRPLPSPGLSPSSSSSPSRSNRVSPNFFSTFSTTTKPNSDPATGSKARQGEQVPHLELTLALIKPSVCTYQPDVTKILKEIKRSGLQMVRTKRLFWKAEDAHRFYAEHKGRFYYDRLIVGMTSGPSLAIALAGPNAISQWRSMLGPTKAYKAKWEQPQCLRARYGLGDTRNGFHGSDSSQSASRELGQVFQGWDTQWWLAQELERIRTGAT</sequence>
<accession>A0ACD0P4U3</accession>
<dbReference type="EMBL" id="KZ819745">
    <property type="protein sequence ID" value="PWN53017.1"/>
    <property type="molecule type" value="Genomic_DNA"/>
</dbReference>
<gene>
    <name evidence="1" type="ORF">IE53DRAFT_384500</name>
</gene>
<dbReference type="Proteomes" id="UP000245626">
    <property type="component" value="Unassembled WGS sequence"/>
</dbReference>
<protein>
    <submittedName>
        <fullName evidence="1">Nucleoside diphosphate kinase</fullName>
    </submittedName>
</protein>
<evidence type="ECO:0000313" key="2">
    <source>
        <dbReference type="Proteomes" id="UP000245626"/>
    </source>
</evidence>
<keyword evidence="1" id="KW-0808">Transferase</keyword>
<organism evidence="1 2">
    <name type="scientific">Violaceomyces palustris</name>
    <dbReference type="NCBI Taxonomy" id="1673888"/>
    <lineage>
        <taxon>Eukaryota</taxon>
        <taxon>Fungi</taxon>
        <taxon>Dikarya</taxon>
        <taxon>Basidiomycota</taxon>
        <taxon>Ustilaginomycotina</taxon>
        <taxon>Ustilaginomycetes</taxon>
        <taxon>Violaceomycetales</taxon>
        <taxon>Violaceomycetaceae</taxon>
        <taxon>Violaceomyces</taxon>
    </lineage>
</organism>
<keyword evidence="2" id="KW-1185">Reference proteome</keyword>
<name>A0ACD0P4U3_9BASI</name>
<proteinExistence type="predicted"/>
<keyword evidence="1" id="KW-0418">Kinase</keyword>
<evidence type="ECO:0000313" key="1">
    <source>
        <dbReference type="EMBL" id="PWN53017.1"/>
    </source>
</evidence>